<dbReference type="AlphaFoldDB" id="A0A0C2J1Q0"/>
<accession>A0A0C2J1Q0</accession>
<name>A0A0C2J1Q0_THEKT</name>
<protein>
    <submittedName>
        <fullName evidence="1">Uncharacterized protein</fullName>
    </submittedName>
</protein>
<comment type="caution">
    <text evidence="1">The sequence shown here is derived from an EMBL/GenBank/DDBJ whole genome shotgun (WGS) entry which is preliminary data.</text>
</comment>
<keyword evidence="2" id="KW-1185">Reference proteome</keyword>
<evidence type="ECO:0000313" key="1">
    <source>
        <dbReference type="EMBL" id="KII63022.1"/>
    </source>
</evidence>
<dbReference type="Proteomes" id="UP000031668">
    <property type="component" value="Unassembled WGS sequence"/>
</dbReference>
<dbReference type="EMBL" id="JWZT01004811">
    <property type="protein sequence ID" value="KII63022.1"/>
    <property type="molecule type" value="Genomic_DNA"/>
</dbReference>
<reference evidence="1 2" key="1">
    <citation type="journal article" date="2014" name="Genome Biol. Evol.">
        <title>The genome of the myxosporean Thelohanellus kitauei shows adaptations to nutrient acquisition within its fish host.</title>
        <authorList>
            <person name="Yang Y."/>
            <person name="Xiong J."/>
            <person name="Zhou Z."/>
            <person name="Huo F."/>
            <person name="Miao W."/>
            <person name="Ran C."/>
            <person name="Liu Y."/>
            <person name="Zhang J."/>
            <person name="Feng J."/>
            <person name="Wang M."/>
            <person name="Wang M."/>
            <person name="Wang L."/>
            <person name="Yao B."/>
        </authorList>
    </citation>
    <scope>NUCLEOTIDE SEQUENCE [LARGE SCALE GENOMIC DNA]</scope>
    <source>
        <strain evidence="1">Wuqing</strain>
    </source>
</reference>
<organism evidence="1 2">
    <name type="scientific">Thelohanellus kitauei</name>
    <name type="common">Myxosporean</name>
    <dbReference type="NCBI Taxonomy" id="669202"/>
    <lineage>
        <taxon>Eukaryota</taxon>
        <taxon>Metazoa</taxon>
        <taxon>Cnidaria</taxon>
        <taxon>Myxozoa</taxon>
        <taxon>Myxosporea</taxon>
        <taxon>Bivalvulida</taxon>
        <taxon>Platysporina</taxon>
        <taxon>Myxobolidae</taxon>
        <taxon>Thelohanellus</taxon>
    </lineage>
</organism>
<evidence type="ECO:0000313" key="2">
    <source>
        <dbReference type="Proteomes" id="UP000031668"/>
    </source>
</evidence>
<sequence length="106" mass="12613">MDIGKNYHHFSICLDLQEKLMYVLTLQTPNHLKSLGLFMINKGELECYIMLENDPPRQDEIDFNACRLLDKLDNIYLDETDKTQYCDPFTVKICKSLKIYRIQFEN</sequence>
<proteinExistence type="predicted"/>
<gene>
    <name evidence="1" type="ORF">RF11_07110</name>
</gene>